<proteinExistence type="predicted"/>
<name>A0ACD3ADY1_9AGAR</name>
<organism evidence="1 2">
    <name type="scientific">Pluteus cervinus</name>
    <dbReference type="NCBI Taxonomy" id="181527"/>
    <lineage>
        <taxon>Eukaryota</taxon>
        <taxon>Fungi</taxon>
        <taxon>Dikarya</taxon>
        <taxon>Basidiomycota</taxon>
        <taxon>Agaricomycotina</taxon>
        <taxon>Agaricomycetes</taxon>
        <taxon>Agaricomycetidae</taxon>
        <taxon>Agaricales</taxon>
        <taxon>Pluteineae</taxon>
        <taxon>Pluteaceae</taxon>
        <taxon>Pluteus</taxon>
    </lineage>
</organism>
<gene>
    <name evidence="1" type="ORF">BDN72DRAFT_861999</name>
</gene>
<evidence type="ECO:0000313" key="2">
    <source>
        <dbReference type="Proteomes" id="UP000308600"/>
    </source>
</evidence>
<dbReference type="Proteomes" id="UP000308600">
    <property type="component" value="Unassembled WGS sequence"/>
</dbReference>
<keyword evidence="2" id="KW-1185">Reference proteome</keyword>
<sequence length="423" mass="45889">MVHINRHSTFLNLLASTSAANNLAYPYDTGFDIQKVVDVALQSSSHSWEYGVAAEALLELYNPELSVFGAKPFPVPTVQKDSVQSLAYASTKIEIGDGVNGLSTGSGSVGDPASLGVSAVLLGKTDQVFADASSRQVVYMTQIAPRYSNGAISHRSDVAELWADFMYMGPPFLAYYAADTNDEQLFLDAINQARTYRQILQPPTPGNCPGTWRHIIGPESQDTGLWSTGNSWAAAGMTRILATLNSAPIAQDKPWRQDSINDLTSWIKEILDGVRSANLDGGLLRNYLDNQDANNSGFGETSGSSLLASVAYRMAVMRPDIFGSEYVDWADGIRETLGGYDSSGVAHVQAEGIVAPAVNPLNWLDKDPYLAGSPEGQSMVALMYAAWRDCVLASKCQTWRRGTEVLHNNHIGGRRCPRRSQKL</sequence>
<protein>
    <submittedName>
        <fullName evidence="1">Uncharacterized protein</fullName>
    </submittedName>
</protein>
<accession>A0ACD3ADY1</accession>
<dbReference type="EMBL" id="ML208515">
    <property type="protein sequence ID" value="TFK63599.1"/>
    <property type="molecule type" value="Genomic_DNA"/>
</dbReference>
<evidence type="ECO:0000313" key="1">
    <source>
        <dbReference type="EMBL" id="TFK63599.1"/>
    </source>
</evidence>
<reference evidence="1 2" key="1">
    <citation type="journal article" date="2019" name="Nat. Ecol. Evol.">
        <title>Megaphylogeny resolves global patterns of mushroom evolution.</title>
        <authorList>
            <person name="Varga T."/>
            <person name="Krizsan K."/>
            <person name="Foldi C."/>
            <person name="Dima B."/>
            <person name="Sanchez-Garcia M."/>
            <person name="Sanchez-Ramirez S."/>
            <person name="Szollosi G.J."/>
            <person name="Szarkandi J.G."/>
            <person name="Papp V."/>
            <person name="Albert L."/>
            <person name="Andreopoulos W."/>
            <person name="Angelini C."/>
            <person name="Antonin V."/>
            <person name="Barry K.W."/>
            <person name="Bougher N.L."/>
            <person name="Buchanan P."/>
            <person name="Buyck B."/>
            <person name="Bense V."/>
            <person name="Catcheside P."/>
            <person name="Chovatia M."/>
            <person name="Cooper J."/>
            <person name="Damon W."/>
            <person name="Desjardin D."/>
            <person name="Finy P."/>
            <person name="Geml J."/>
            <person name="Haridas S."/>
            <person name="Hughes K."/>
            <person name="Justo A."/>
            <person name="Karasinski D."/>
            <person name="Kautmanova I."/>
            <person name="Kiss B."/>
            <person name="Kocsube S."/>
            <person name="Kotiranta H."/>
            <person name="LaButti K.M."/>
            <person name="Lechner B.E."/>
            <person name="Liimatainen K."/>
            <person name="Lipzen A."/>
            <person name="Lukacs Z."/>
            <person name="Mihaltcheva S."/>
            <person name="Morgado L.N."/>
            <person name="Niskanen T."/>
            <person name="Noordeloos M.E."/>
            <person name="Ohm R.A."/>
            <person name="Ortiz-Santana B."/>
            <person name="Ovrebo C."/>
            <person name="Racz N."/>
            <person name="Riley R."/>
            <person name="Savchenko A."/>
            <person name="Shiryaev A."/>
            <person name="Soop K."/>
            <person name="Spirin V."/>
            <person name="Szebenyi C."/>
            <person name="Tomsovsky M."/>
            <person name="Tulloss R.E."/>
            <person name="Uehling J."/>
            <person name="Grigoriev I.V."/>
            <person name="Vagvolgyi C."/>
            <person name="Papp T."/>
            <person name="Martin F.M."/>
            <person name="Miettinen O."/>
            <person name="Hibbett D.S."/>
            <person name="Nagy L.G."/>
        </authorList>
    </citation>
    <scope>NUCLEOTIDE SEQUENCE [LARGE SCALE GENOMIC DNA]</scope>
    <source>
        <strain evidence="1 2">NL-1719</strain>
    </source>
</reference>